<dbReference type="InterPro" id="IPR009097">
    <property type="entry name" value="Cyclic_Pdiesterase"/>
</dbReference>
<dbReference type="Gene3D" id="3.90.1140.10">
    <property type="entry name" value="Cyclic phosphodiesterase"/>
    <property type="match status" value="1"/>
</dbReference>
<reference evidence="2 3" key="1">
    <citation type="submission" date="2023-08" db="EMBL/GenBank/DDBJ databases">
        <title>Draft genome sequence of Algoriphagus taiwanensis.</title>
        <authorList>
            <person name="Takatani N."/>
            <person name="Hosokawa M."/>
            <person name="Sawabe T."/>
        </authorList>
    </citation>
    <scope>NUCLEOTIDE SEQUENCE [LARGE SCALE GENOMIC DNA]</scope>
    <source>
        <strain evidence="2 3">JCM 19755</strain>
    </source>
</reference>
<organism evidence="2 3">
    <name type="scientific">Algoriphagus taiwanensis</name>
    <dbReference type="NCBI Taxonomy" id="1445656"/>
    <lineage>
        <taxon>Bacteria</taxon>
        <taxon>Pseudomonadati</taxon>
        <taxon>Bacteroidota</taxon>
        <taxon>Cytophagia</taxon>
        <taxon>Cytophagales</taxon>
        <taxon>Cyclobacteriaceae</taxon>
        <taxon>Algoriphagus</taxon>
    </lineage>
</organism>
<evidence type="ECO:0000313" key="3">
    <source>
        <dbReference type="Proteomes" id="UP001307705"/>
    </source>
</evidence>
<dbReference type="InterPro" id="IPR050580">
    <property type="entry name" value="2H_phosphoesterase_YjcG-like"/>
</dbReference>
<keyword evidence="1" id="KW-0378">Hydrolase</keyword>
<dbReference type="Pfam" id="PF13563">
    <property type="entry name" value="2_5_RNA_ligase2"/>
    <property type="match status" value="1"/>
</dbReference>
<gene>
    <name evidence="2" type="ORF">Ataiwa_20100</name>
</gene>
<keyword evidence="3" id="KW-1185">Reference proteome</keyword>
<dbReference type="NCBIfam" id="TIGR02258">
    <property type="entry name" value="2_5_ligase"/>
    <property type="match status" value="1"/>
</dbReference>
<sequence>MQKYFLALVPPAEILEKAESIKQEIRGKFNVKYALKSPAHITLKMPFSYNEAKEAVLCEQLSVFASRFKPFKVELGKINTFGKRVIFLGVEPSAPLLLLQSALKTFCKKELNLIDELSDRNYHPHMTLAFKDLKTTKFDGVLELAKSREFEADFLAQGFYLLKREEGNWRVKEQIFFSSAKSIESPQINDLL</sequence>
<dbReference type="PANTHER" id="PTHR40037">
    <property type="entry name" value="PHOSPHOESTERASE YJCG-RELATED"/>
    <property type="match status" value="1"/>
</dbReference>
<accession>A0ABQ6Q0Y8</accession>
<dbReference type="GO" id="GO:0016874">
    <property type="term" value="F:ligase activity"/>
    <property type="evidence" value="ECO:0007669"/>
    <property type="project" value="UniProtKB-KW"/>
</dbReference>
<dbReference type="InterPro" id="IPR004175">
    <property type="entry name" value="RNA_CPDase"/>
</dbReference>
<name>A0ABQ6Q0Y8_9BACT</name>
<dbReference type="Proteomes" id="UP001307705">
    <property type="component" value="Unassembled WGS sequence"/>
</dbReference>
<evidence type="ECO:0000313" key="2">
    <source>
        <dbReference type="EMBL" id="GMQ33738.1"/>
    </source>
</evidence>
<dbReference type="EMBL" id="BTPE01000006">
    <property type="protein sequence ID" value="GMQ33738.1"/>
    <property type="molecule type" value="Genomic_DNA"/>
</dbReference>
<comment type="caution">
    <text evidence="2">The sequence shown here is derived from an EMBL/GenBank/DDBJ whole genome shotgun (WGS) entry which is preliminary data.</text>
</comment>
<protein>
    <submittedName>
        <fullName evidence="2">2'-5' RNA ligase family protein</fullName>
    </submittedName>
</protein>
<dbReference type="PANTHER" id="PTHR40037:SF1">
    <property type="entry name" value="PHOSPHOESTERASE SAOUHSC_00951-RELATED"/>
    <property type="match status" value="1"/>
</dbReference>
<dbReference type="SUPFAM" id="SSF55144">
    <property type="entry name" value="LigT-like"/>
    <property type="match status" value="1"/>
</dbReference>
<proteinExistence type="predicted"/>
<dbReference type="RefSeq" id="WP_338228571.1">
    <property type="nucleotide sequence ID" value="NZ_BTPE01000006.1"/>
</dbReference>
<keyword evidence="2" id="KW-0436">Ligase</keyword>
<evidence type="ECO:0000256" key="1">
    <source>
        <dbReference type="ARBA" id="ARBA00022801"/>
    </source>
</evidence>